<gene>
    <name evidence="2" type="ORF">METZ01_LOCUS409524</name>
</gene>
<dbReference type="AlphaFoldDB" id="A0A382WDR1"/>
<dbReference type="EMBL" id="UINC01158885">
    <property type="protein sequence ID" value="SVD56670.1"/>
    <property type="molecule type" value="Genomic_DNA"/>
</dbReference>
<feature type="compositionally biased region" description="Basic and acidic residues" evidence="1">
    <location>
        <begin position="41"/>
        <end position="70"/>
    </location>
</feature>
<proteinExistence type="predicted"/>
<protein>
    <submittedName>
        <fullName evidence="2">Uncharacterized protein</fullName>
    </submittedName>
</protein>
<dbReference type="Gene3D" id="2.60.120.620">
    <property type="entry name" value="q2cbj1_9rhob like domain"/>
    <property type="match status" value="1"/>
</dbReference>
<organism evidence="2">
    <name type="scientific">marine metagenome</name>
    <dbReference type="NCBI Taxonomy" id="408172"/>
    <lineage>
        <taxon>unclassified sequences</taxon>
        <taxon>metagenomes</taxon>
        <taxon>ecological metagenomes</taxon>
    </lineage>
</organism>
<feature type="region of interest" description="Disordered" evidence="1">
    <location>
        <begin position="41"/>
        <end position="77"/>
    </location>
</feature>
<accession>A0A382WDR1</accession>
<evidence type="ECO:0000313" key="2">
    <source>
        <dbReference type="EMBL" id="SVD56670.1"/>
    </source>
</evidence>
<reference evidence="2" key="1">
    <citation type="submission" date="2018-05" db="EMBL/GenBank/DDBJ databases">
        <authorList>
            <person name="Lanie J.A."/>
            <person name="Ng W.-L."/>
            <person name="Kazmierczak K.M."/>
            <person name="Andrzejewski T.M."/>
            <person name="Davidsen T.M."/>
            <person name="Wayne K.J."/>
            <person name="Tettelin H."/>
            <person name="Glass J.I."/>
            <person name="Rusch D."/>
            <person name="Podicherti R."/>
            <person name="Tsui H.-C.T."/>
            <person name="Winkler M.E."/>
        </authorList>
    </citation>
    <scope>NUCLEOTIDE SEQUENCE</scope>
</reference>
<feature type="non-terminal residue" evidence="2">
    <location>
        <position position="1"/>
    </location>
</feature>
<feature type="non-terminal residue" evidence="2">
    <location>
        <position position="108"/>
    </location>
</feature>
<dbReference type="SUPFAM" id="SSF51197">
    <property type="entry name" value="Clavaminate synthase-like"/>
    <property type="match status" value="1"/>
</dbReference>
<name>A0A382WDR1_9ZZZZ</name>
<sequence>VLTDEQIGKFRRDGVLTVSNAVTSDQLAALRADMDRWVEESRSHDGPYGEMTDGRPRFDVQPGHSEDRPALRRVSAPTEVSVAHCEVMADSAMVDMVADLIGPDVRLH</sequence>
<evidence type="ECO:0000256" key="1">
    <source>
        <dbReference type="SAM" id="MobiDB-lite"/>
    </source>
</evidence>